<dbReference type="AlphaFoldDB" id="A0A6J4ML43"/>
<sequence length="72" mass="8222">DRGKHGERRNPQDPTGEAVETLPRSVRAGCRRPLDGHPRGRDRDLRRSVGVRQDDDDEDDQPDHRTFIGADH</sequence>
<feature type="compositionally biased region" description="Basic and acidic residues" evidence="1">
    <location>
        <begin position="62"/>
        <end position="72"/>
    </location>
</feature>
<proteinExistence type="predicted"/>
<feature type="non-terminal residue" evidence="2">
    <location>
        <position position="72"/>
    </location>
</feature>
<dbReference type="EMBL" id="CADCUJ010000101">
    <property type="protein sequence ID" value="CAA9362307.1"/>
    <property type="molecule type" value="Genomic_DNA"/>
</dbReference>
<evidence type="ECO:0000256" key="1">
    <source>
        <dbReference type="SAM" id="MobiDB-lite"/>
    </source>
</evidence>
<accession>A0A6J4ML43</accession>
<evidence type="ECO:0000313" key="2">
    <source>
        <dbReference type="EMBL" id="CAA9362307.1"/>
    </source>
</evidence>
<organism evidence="2">
    <name type="scientific">uncultured Nocardioidaceae bacterium</name>
    <dbReference type="NCBI Taxonomy" id="253824"/>
    <lineage>
        <taxon>Bacteria</taxon>
        <taxon>Bacillati</taxon>
        <taxon>Actinomycetota</taxon>
        <taxon>Actinomycetes</taxon>
        <taxon>Propionibacteriales</taxon>
        <taxon>Nocardioidaceae</taxon>
        <taxon>environmental samples</taxon>
    </lineage>
</organism>
<feature type="compositionally biased region" description="Basic and acidic residues" evidence="1">
    <location>
        <begin position="32"/>
        <end position="47"/>
    </location>
</feature>
<feature type="non-terminal residue" evidence="2">
    <location>
        <position position="1"/>
    </location>
</feature>
<name>A0A6J4ML43_9ACTN</name>
<protein>
    <submittedName>
        <fullName evidence="2">L-proline glycine betaine ABC transport system permease protein ProV</fullName>
    </submittedName>
</protein>
<gene>
    <name evidence="2" type="ORF">AVDCRST_MAG72-2374</name>
</gene>
<feature type="region of interest" description="Disordered" evidence="1">
    <location>
        <begin position="1"/>
        <end position="72"/>
    </location>
</feature>
<reference evidence="2" key="1">
    <citation type="submission" date="2020-02" db="EMBL/GenBank/DDBJ databases">
        <authorList>
            <person name="Meier V. D."/>
        </authorList>
    </citation>
    <scope>NUCLEOTIDE SEQUENCE</scope>
    <source>
        <strain evidence="2">AVDCRST_MAG72</strain>
    </source>
</reference>